<name>A0ABR3G6Z7_9PEZI</name>
<comment type="caution">
    <text evidence="2">The sequence shown here is derived from an EMBL/GenBank/DDBJ whole genome shotgun (WGS) entry which is preliminary data.</text>
</comment>
<gene>
    <name evidence="2" type="ORF">Q9L58_009406</name>
</gene>
<feature type="domain" description="F-box" evidence="1">
    <location>
        <begin position="1"/>
        <end position="37"/>
    </location>
</feature>
<evidence type="ECO:0000313" key="3">
    <source>
        <dbReference type="Proteomes" id="UP001447188"/>
    </source>
</evidence>
<dbReference type="CDD" id="cd09917">
    <property type="entry name" value="F-box_SF"/>
    <property type="match status" value="1"/>
</dbReference>
<reference evidence="2 3" key="1">
    <citation type="submission" date="2024-02" db="EMBL/GenBank/DDBJ databases">
        <title>Discinaceae phylogenomics.</title>
        <authorList>
            <person name="Dirks A.C."/>
            <person name="James T.Y."/>
        </authorList>
    </citation>
    <scope>NUCLEOTIDE SEQUENCE [LARGE SCALE GENOMIC DNA]</scope>
    <source>
        <strain evidence="2 3">ACD0624</strain>
    </source>
</reference>
<keyword evidence="3" id="KW-1185">Reference proteome</keyword>
<dbReference type="SUPFAM" id="SSF81383">
    <property type="entry name" value="F-box domain"/>
    <property type="match status" value="1"/>
</dbReference>
<protein>
    <recommendedName>
        <fullName evidence="1">F-box domain-containing protein</fullName>
    </recommendedName>
</protein>
<sequence length="411" mass="45356">MAVITDLPYEMLDEIVSYLSFPDVISSSLVSKKVHAVCQPVLYRSCRVVNNQHLPNGIKDFLCALVTHGNGSLANKVQSLTIVCDIALSTGSLTGDQLLHISRAGVHVAHAGIHRQNTPQDTLLVTLLHLLSRLEFLDIGKIQTHVSFHRLLLSHYPFDPTNLPVAFQSIREFRCERLFPNGGITVRTLLMLLDLPSLRTVKVHIIEDVLGDPIETPPTSKVTSLSVSYHMKRIWSLSRILSRTSPLESFSYRITNSVVRSHAVRLGVDLEPHMNTLCYLSLNCFSMTDYSTASGGTYAIGTLRNCPMLRTLVTSLLPMVGTGMGRPRMRNLVDVLPTGLRKLVILRDLYWSQAEGIMALRDVLAEKQSKVPMLEAVGIVPVPGFMTAASINLTHACAEANVTLAIDTTAW</sequence>
<dbReference type="Pfam" id="PF00646">
    <property type="entry name" value="F-box"/>
    <property type="match status" value="1"/>
</dbReference>
<dbReference type="InterPro" id="IPR001810">
    <property type="entry name" value="F-box_dom"/>
</dbReference>
<evidence type="ECO:0000259" key="1">
    <source>
        <dbReference type="PROSITE" id="PS50181"/>
    </source>
</evidence>
<dbReference type="PROSITE" id="PS50181">
    <property type="entry name" value="FBOX"/>
    <property type="match status" value="1"/>
</dbReference>
<proteinExistence type="predicted"/>
<dbReference type="InterPro" id="IPR036047">
    <property type="entry name" value="F-box-like_dom_sf"/>
</dbReference>
<evidence type="ECO:0000313" key="2">
    <source>
        <dbReference type="EMBL" id="KAL0631731.1"/>
    </source>
</evidence>
<dbReference type="EMBL" id="JBBBZM010000217">
    <property type="protein sequence ID" value="KAL0631731.1"/>
    <property type="molecule type" value="Genomic_DNA"/>
</dbReference>
<accession>A0ABR3G6Z7</accession>
<organism evidence="2 3">
    <name type="scientific">Discina gigas</name>
    <dbReference type="NCBI Taxonomy" id="1032678"/>
    <lineage>
        <taxon>Eukaryota</taxon>
        <taxon>Fungi</taxon>
        <taxon>Dikarya</taxon>
        <taxon>Ascomycota</taxon>
        <taxon>Pezizomycotina</taxon>
        <taxon>Pezizomycetes</taxon>
        <taxon>Pezizales</taxon>
        <taxon>Discinaceae</taxon>
        <taxon>Discina</taxon>
    </lineage>
</organism>
<dbReference type="Proteomes" id="UP001447188">
    <property type="component" value="Unassembled WGS sequence"/>
</dbReference>